<evidence type="ECO:0000259" key="7">
    <source>
        <dbReference type="PROSITE" id="PS50014"/>
    </source>
</evidence>
<dbReference type="AlphaFoldDB" id="S8EBJ3"/>
<evidence type="ECO:0000256" key="2">
    <source>
        <dbReference type="ARBA" id="ARBA00023117"/>
    </source>
</evidence>
<dbReference type="OrthoDB" id="1903104at2759"/>
<evidence type="ECO:0000256" key="5">
    <source>
        <dbReference type="PROSITE-ProRule" id="PRU00035"/>
    </source>
</evidence>
<dbReference type="Pfam" id="PF05964">
    <property type="entry name" value="FYRN"/>
    <property type="match status" value="1"/>
</dbReference>
<dbReference type="PROSITE" id="PS51542">
    <property type="entry name" value="FYRN"/>
    <property type="match status" value="1"/>
</dbReference>
<dbReference type="InterPro" id="IPR003888">
    <property type="entry name" value="FYrich_N"/>
</dbReference>
<feature type="domain" description="Bromo" evidence="7">
    <location>
        <begin position="852"/>
        <end position="900"/>
    </location>
</feature>
<reference evidence="8 9" key="1">
    <citation type="journal article" date="2013" name="BMC Genomics">
        <title>The miniature genome of a carnivorous plant Genlisea aurea contains a low number of genes and short non-coding sequences.</title>
        <authorList>
            <person name="Leushkin E.V."/>
            <person name="Sutormin R.A."/>
            <person name="Nabieva E.R."/>
            <person name="Penin A.A."/>
            <person name="Kondrashov A.S."/>
            <person name="Logacheva M.D."/>
        </authorList>
    </citation>
    <scope>NUCLEOTIDE SEQUENCE [LARGE SCALE GENOMIC DNA]</scope>
</reference>
<dbReference type="Proteomes" id="UP000015453">
    <property type="component" value="Unassembled WGS sequence"/>
</dbReference>
<evidence type="ECO:0000313" key="8">
    <source>
        <dbReference type="EMBL" id="EPS69877.1"/>
    </source>
</evidence>
<dbReference type="PROSITE" id="PS50014">
    <property type="entry name" value="BROMODOMAIN_2"/>
    <property type="match status" value="1"/>
</dbReference>
<organism evidence="8 9">
    <name type="scientific">Genlisea aurea</name>
    <dbReference type="NCBI Taxonomy" id="192259"/>
    <lineage>
        <taxon>Eukaryota</taxon>
        <taxon>Viridiplantae</taxon>
        <taxon>Streptophyta</taxon>
        <taxon>Embryophyta</taxon>
        <taxon>Tracheophyta</taxon>
        <taxon>Spermatophyta</taxon>
        <taxon>Magnoliopsida</taxon>
        <taxon>eudicotyledons</taxon>
        <taxon>Gunneridae</taxon>
        <taxon>Pentapetalae</taxon>
        <taxon>asterids</taxon>
        <taxon>lamiids</taxon>
        <taxon>Lamiales</taxon>
        <taxon>Lentibulariaceae</taxon>
        <taxon>Genlisea</taxon>
    </lineage>
</organism>
<dbReference type="Pfam" id="PF02791">
    <property type="entry name" value="DDT"/>
    <property type="match status" value="1"/>
</dbReference>
<dbReference type="Gene3D" id="1.20.920.10">
    <property type="entry name" value="Bromodomain-like"/>
    <property type="match status" value="1"/>
</dbReference>
<gene>
    <name evidence="8" type="ORF">M569_04887</name>
</gene>
<dbReference type="PANTHER" id="PTHR47162">
    <property type="entry name" value="OS02G0192300 PROTEIN"/>
    <property type="match status" value="1"/>
</dbReference>
<evidence type="ECO:0000313" key="9">
    <source>
        <dbReference type="Proteomes" id="UP000015453"/>
    </source>
</evidence>
<protein>
    <recommendedName>
        <fullName evidence="7">Bromo domain-containing protein</fullName>
    </recommendedName>
</protein>
<dbReference type="PROSITE" id="PS51543">
    <property type="entry name" value="FYRC"/>
    <property type="match status" value="1"/>
</dbReference>
<dbReference type="InterPro" id="IPR036427">
    <property type="entry name" value="Bromodomain-like_sf"/>
</dbReference>
<dbReference type="InterPro" id="IPR001487">
    <property type="entry name" value="Bromodomain"/>
</dbReference>
<dbReference type="GO" id="GO:0048731">
    <property type="term" value="P:system development"/>
    <property type="evidence" value="ECO:0007669"/>
    <property type="project" value="UniProtKB-ARBA"/>
</dbReference>
<proteinExistence type="predicted"/>
<feature type="region of interest" description="Disordered" evidence="6">
    <location>
        <begin position="72"/>
        <end position="127"/>
    </location>
</feature>
<sequence length="925" mass="102531">SGHCTVSESPSEVPGSIYLQTLRDFIAERSGLLVEGWHVEFEFCNKRYKTSAVYIAPDGSRCKSMEDAAQHLGLPSRPPLEKGSNDISFMKMGSKFDPPRKESPSSPARSNYSRQGHKTLWGNNSRGFPASYGNSNSFKNRSDQDGIYDGYPIQFQDFCIISTGKIDPRPTYHSVNQIWPVGYRCSWHDKVTGSLFLCDVADGGDCGPLFKIQRYSCISQYLPTGSTIVSLSEHSSYKEYGMVATDGSSVLQMPEDDSMSTITLLNEDVPPSLEHYDSSNSDVGFSQKDGSFSGAEAVSLTDVIGEFQVEGRSSSSVWEMVSQKIMCSFRENFEQKGIIRLFCSHDMCRLSKENLDSDDDSLSRFRCLSDLTTLPALLKDGNEFNRAFGILSKWLKLDRFGLVLDFVQEIIENLPEVNSCSGYKNLNARVPQDQKTLGSGFFHVEKKAVCVSGTSKFCESTGITDQNPCPLGKPLKSRLPMYLIGDALQVWEFLWRFSEVIGFGKTFSFVELESGLVSPWVDNYSLDSRHGTAYIGNAEKVSPSSSGLLLVVKVLVSLLKLLVRELLSRAAVHVCLISDTAEFKTRRGKKKDLDSLAASNKRRRDILPVNEITWHEMARRYILAVLAMDGNLDSAEIAQRESGKVFHCLQGDGGILCGSLTGIAALECDALILADAVKEIFGSLNGSKVEIVTERDSLSSSAKTVEVNHNDSAVPEWAQALEPVRKLPTNVGARIRRCINEALERNPPEWARKELEHSISKEVYKGNASGPTKRAVISVLANLNKDGPQQKTEKKEKLKIKTNIVDLVTKQCRIVLRRAVSSDEDKVFCNLLARITLNSSDNDDGVLGLPAMVSRPLDFRTIDLRLDAGAYGGSHEAFADDVREVWQNIRTGYADRSDLVDLANKLSEGFEDLYEQEVVLSVVIF</sequence>
<evidence type="ECO:0000256" key="6">
    <source>
        <dbReference type="SAM" id="MobiDB-lite"/>
    </source>
</evidence>
<comment type="caution">
    <text evidence="8">The sequence shown here is derived from an EMBL/GenBank/DDBJ whole genome shotgun (WGS) entry which is preliminary data.</text>
</comment>
<dbReference type="PANTHER" id="PTHR47162:SF10">
    <property type="entry name" value="METHYL-CPG-BINDING DOMAIN-CONTAINING PROTEIN 9 ISOFORM X1"/>
    <property type="match status" value="1"/>
</dbReference>
<dbReference type="InterPro" id="IPR018501">
    <property type="entry name" value="DDT_dom"/>
</dbReference>
<dbReference type="Gene3D" id="3.30.160.360">
    <property type="match status" value="1"/>
</dbReference>
<accession>S8EBJ3</accession>
<comment type="subcellular location">
    <subcellularLocation>
        <location evidence="1">Nucleus</location>
    </subcellularLocation>
</comment>
<feature type="non-terminal residue" evidence="8">
    <location>
        <position position="1"/>
    </location>
</feature>
<dbReference type="GO" id="GO:0140993">
    <property type="term" value="F:histone modifying activity"/>
    <property type="evidence" value="ECO:0007669"/>
    <property type="project" value="UniProtKB-ARBA"/>
</dbReference>
<dbReference type="GO" id="GO:0003677">
    <property type="term" value="F:DNA binding"/>
    <property type="evidence" value="ECO:0007669"/>
    <property type="project" value="UniProtKB-KW"/>
</dbReference>
<evidence type="ECO:0000256" key="4">
    <source>
        <dbReference type="ARBA" id="ARBA00023242"/>
    </source>
</evidence>
<keyword evidence="2 5" id="KW-0103">Bromodomain</keyword>
<dbReference type="EMBL" id="AUSU01001917">
    <property type="protein sequence ID" value="EPS69877.1"/>
    <property type="molecule type" value="Genomic_DNA"/>
</dbReference>
<keyword evidence="3" id="KW-0238">DNA-binding</keyword>
<feature type="compositionally biased region" description="Polar residues" evidence="6">
    <location>
        <begin position="104"/>
        <end position="114"/>
    </location>
</feature>
<feature type="non-terminal residue" evidence="8">
    <location>
        <position position="925"/>
    </location>
</feature>
<dbReference type="GO" id="GO:0016740">
    <property type="term" value="F:transferase activity"/>
    <property type="evidence" value="ECO:0007669"/>
    <property type="project" value="UniProtKB-ARBA"/>
</dbReference>
<evidence type="ECO:0000256" key="3">
    <source>
        <dbReference type="ARBA" id="ARBA00023125"/>
    </source>
</evidence>
<evidence type="ECO:0000256" key="1">
    <source>
        <dbReference type="ARBA" id="ARBA00004123"/>
    </source>
</evidence>
<dbReference type="SUPFAM" id="SSF47370">
    <property type="entry name" value="Bromodomain"/>
    <property type="match status" value="1"/>
</dbReference>
<keyword evidence="4" id="KW-0539">Nucleus</keyword>
<dbReference type="GO" id="GO:0005634">
    <property type="term" value="C:nucleus"/>
    <property type="evidence" value="ECO:0007669"/>
    <property type="project" value="UniProtKB-SubCell"/>
</dbReference>
<name>S8EBJ3_9LAMI</name>
<dbReference type="InterPro" id="IPR003889">
    <property type="entry name" value="FYrich_C"/>
</dbReference>
<keyword evidence="9" id="KW-1185">Reference proteome</keyword>